<proteinExistence type="predicted"/>
<dbReference type="InterPro" id="IPR029044">
    <property type="entry name" value="Nucleotide-diphossugar_trans"/>
</dbReference>
<dbReference type="Pfam" id="PF00535">
    <property type="entry name" value="Glycos_transf_2"/>
    <property type="match status" value="1"/>
</dbReference>
<organism evidence="2 3">
    <name type="scientific">Candidatus Enterococcus ikei</name>
    <dbReference type="NCBI Taxonomy" id="2815326"/>
    <lineage>
        <taxon>Bacteria</taxon>
        <taxon>Bacillati</taxon>
        <taxon>Bacillota</taxon>
        <taxon>Bacilli</taxon>
        <taxon>Lactobacillales</taxon>
        <taxon>Enterococcaceae</taxon>
        <taxon>Enterococcus</taxon>
    </lineage>
</organism>
<evidence type="ECO:0000313" key="3">
    <source>
        <dbReference type="Proteomes" id="UP000664632"/>
    </source>
</evidence>
<dbReference type="Gene3D" id="3.90.550.10">
    <property type="entry name" value="Spore Coat Polysaccharide Biosynthesis Protein SpsA, Chain A"/>
    <property type="match status" value="1"/>
</dbReference>
<reference evidence="2 3" key="1">
    <citation type="submission" date="2021-03" db="EMBL/GenBank/DDBJ databases">
        <title>Enterococcal diversity collection.</title>
        <authorList>
            <person name="Gilmore M.S."/>
            <person name="Schwartzman J."/>
            <person name="Van Tyne D."/>
            <person name="Martin M."/>
            <person name="Earl A.M."/>
            <person name="Manson A.L."/>
            <person name="Straub T."/>
            <person name="Salamzade R."/>
            <person name="Saavedra J."/>
            <person name="Lebreton F."/>
            <person name="Prichula J."/>
            <person name="Schaufler K."/>
            <person name="Gaca A."/>
            <person name="Sgardioli B."/>
            <person name="Wagenaar J."/>
            <person name="Strong T."/>
        </authorList>
    </citation>
    <scope>NUCLEOTIDE SEQUENCE [LARGE SCALE GENOMIC DNA]</scope>
    <source>
        <strain evidence="2 3">DIV0869a</strain>
    </source>
</reference>
<evidence type="ECO:0000259" key="1">
    <source>
        <dbReference type="Pfam" id="PF00535"/>
    </source>
</evidence>
<gene>
    <name evidence="2" type="ORF">JZO69_08390</name>
</gene>
<dbReference type="PANTHER" id="PTHR22916">
    <property type="entry name" value="GLYCOSYLTRANSFERASE"/>
    <property type="match status" value="1"/>
</dbReference>
<name>A0ABS3H035_9ENTE</name>
<accession>A0ABS3H035</accession>
<evidence type="ECO:0000313" key="2">
    <source>
        <dbReference type="EMBL" id="MBO0440376.1"/>
    </source>
</evidence>
<protein>
    <submittedName>
        <fullName evidence="2">Glycosyltransferase family 2 protein</fullName>
    </submittedName>
</protein>
<dbReference type="EMBL" id="JAFLWD010000018">
    <property type="protein sequence ID" value="MBO0440376.1"/>
    <property type="molecule type" value="Genomic_DNA"/>
</dbReference>
<dbReference type="Proteomes" id="UP000664632">
    <property type="component" value="Unassembled WGS sequence"/>
</dbReference>
<sequence length="300" mass="34864">MDISIIIPFYKGNNYLERLLNSVELAIKKANLNGIKVEVILVNDSPEYNIIMPVHNRLAINIIKHKQNLGIHQARITGLKRAVGKYVQFLDQDDELTVGSLVSNYNKVSNYDVIIGNGYFNFNQTIVRKIYSSVAYQKKATQENPYLKVRDLIVSPGQCLVKKEAIPEYWVMNPMLSNGADDYLLWLLMFDQKKKFGINPDLVYIHHDSGENISFDFEIMKKSTNNLISMLEKNMDFPKQKTKLVSRMLNYKHKLISQNKLQFFMASLQNMDLFIVNLFFRFRYSGAVISNQEMRIKNEK</sequence>
<dbReference type="CDD" id="cd00761">
    <property type="entry name" value="Glyco_tranf_GTA_type"/>
    <property type="match status" value="1"/>
</dbReference>
<dbReference type="RefSeq" id="WP_207112437.1">
    <property type="nucleotide sequence ID" value="NZ_JAFLWD010000018.1"/>
</dbReference>
<dbReference type="InterPro" id="IPR001173">
    <property type="entry name" value="Glyco_trans_2-like"/>
</dbReference>
<comment type="caution">
    <text evidence="2">The sequence shown here is derived from an EMBL/GenBank/DDBJ whole genome shotgun (WGS) entry which is preliminary data.</text>
</comment>
<dbReference type="SUPFAM" id="SSF53448">
    <property type="entry name" value="Nucleotide-diphospho-sugar transferases"/>
    <property type="match status" value="1"/>
</dbReference>
<keyword evidence="3" id="KW-1185">Reference proteome</keyword>
<feature type="domain" description="Glycosyltransferase 2-like" evidence="1">
    <location>
        <begin position="4"/>
        <end position="169"/>
    </location>
</feature>